<dbReference type="PANTHER" id="PTHR38137">
    <property type="entry name" value="PRC-BARREL DOMAIN PROTEIN"/>
    <property type="match status" value="1"/>
</dbReference>
<name>A0A1H6FXS5_9EURY</name>
<proteinExistence type="predicted"/>
<dbReference type="GeneID" id="30955924"/>
<gene>
    <name evidence="2" type="ORF">SAMN04487967_2163</name>
</gene>
<feature type="domain" description="PRC-barrel" evidence="1">
    <location>
        <begin position="3"/>
        <end position="79"/>
    </location>
</feature>
<accession>A0A1H6FXS5</accession>
<protein>
    <submittedName>
        <fullName evidence="2">Sporulation protein YlmC, PRC-barrel domain family</fullName>
    </submittedName>
</protein>
<dbReference type="OrthoDB" id="85079at2157"/>
<evidence type="ECO:0000313" key="2">
    <source>
        <dbReference type="EMBL" id="SEH15621.1"/>
    </source>
</evidence>
<dbReference type="Pfam" id="PF05239">
    <property type="entry name" value="PRC"/>
    <property type="match status" value="1"/>
</dbReference>
<dbReference type="PANTHER" id="PTHR38137:SF2">
    <property type="entry name" value="PRC-BARREL DOMAIN-CONTAINING PROTEIN"/>
    <property type="match status" value="1"/>
</dbReference>
<organism evidence="2 3">
    <name type="scientific">Natronorubrum sediminis</name>
    <dbReference type="NCBI Taxonomy" id="640943"/>
    <lineage>
        <taxon>Archaea</taxon>
        <taxon>Methanobacteriati</taxon>
        <taxon>Methanobacteriota</taxon>
        <taxon>Stenosarchaea group</taxon>
        <taxon>Halobacteria</taxon>
        <taxon>Halobacteriales</taxon>
        <taxon>Natrialbaceae</taxon>
        <taxon>Natronorubrum</taxon>
    </lineage>
</organism>
<reference evidence="3" key="1">
    <citation type="submission" date="2016-10" db="EMBL/GenBank/DDBJ databases">
        <authorList>
            <person name="Varghese N."/>
            <person name="Submissions S."/>
        </authorList>
    </citation>
    <scope>NUCLEOTIDE SEQUENCE [LARGE SCALE GENOMIC DNA]</scope>
    <source>
        <strain evidence="3">CGMCC 1.8981</strain>
    </source>
</reference>
<dbReference type="RefSeq" id="WP_076580438.1">
    <property type="nucleotide sequence ID" value="NZ_FNWL01000002.1"/>
</dbReference>
<keyword evidence="3" id="KW-1185">Reference proteome</keyword>
<dbReference type="Gene3D" id="2.30.30.240">
    <property type="entry name" value="PRC-barrel domain"/>
    <property type="match status" value="1"/>
</dbReference>
<dbReference type="InterPro" id="IPR011033">
    <property type="entry name" value="PRC_barrel-like_sf"/>
</dbReference>
<evidence type="ECO:0000313" key="3">
    <source>
        <dbReference type="Proteomes" id="UP000199112"/>
    </source>
</evidence>
<dbReference type="EMBL" id="FNWL01000002">
    <property type="protein sequence ID" value="SEH15621.1"/>
    <property type="molecule type" value="Genomic_DNA"/>
</dbReference>
<sequence>MAEVLAKSLTTKSVVGVDGIEFGTVHNITLSPKSGTLHDLVVTPAEKIKSRSIDFETNGEGRLLIPIDRIKVVKDTIIVQ</sequence>
<dbReference type="Proteomes" id="UP000199112">
    <property type="component" value="Unassembled WGS sequence"/>
</dbReference>
<evidence type="ECO:0000259" key="1">
    <source>
        <dbReference type="Pfam" id="PF05239"/>
    </source>
</evidence>
<dbReference type="AlphaFoldDB" id="A0A1H6FXS5"/>
<dbReference type="SUPFAM" id="SSF50346">
    <property type="entry name" value="PRC-barrel domain"/>
    <property type="match status" value="1"/>
</dbReference>
<dbReference type="InterPro" id="IPR027275">
    <property type="entry name" value="PRC-brl_dom"/>
</dbReference>